<protein>
    <submittedName>
        <fullName evidence="1">Unannotated protein</fullName>
    </submittedName>
</protein>
<evidence type="ECO:0000313" key="1">
    <source>
        <dbReference type="EMBL" id="CAB4324675.1"/>
    </source>
</evidence>
<dbReference type="EMBL" id="CAEMXZ010000192">
    <property type="protein sequence ID" value="CAB4324675.1"/>
    <property type="molecule type" value="Genomic_DNA"/>
</dbReference>
<accession>A0A6J5YGV1</accession>
<reference evidence="1" key="1">
    <citation type="submission" date="2020-05" db="EMBL/GenBank/DDBJ databases">
        <authorList>
            <person name="Chiriac C."/>
            <person name="Salcher M."/>
            <person name="Ghai R."/>
            <person name="Kavagutti S V."/>
        </authorList>
    </citation>
    <scope>NUCLEOTIDE SEQUENCE</scope>
</reference>
<gene>
    <name evidence="1" type="ORF">UFOPK1392_02451</name>
</gene>
<organism evidence="1">
    <name type="scientific">freshwater metagenome</name>
    <dbReference type="NCBI Taxonomy" id="449393"/>
    <lineage>
        <taxon>unclassified sequences</taxon>
        <taxon>metagenomes</taxon>
        <taxon>ecological metagenomes</taxon>
    </lineage>
</organism>
<dbReference type="AlphaFoldDB" id="A0A6J5YGV1"/>
<sequence length="64" mass="7045">MPIALEGMTVLPDLEVVPPVEEWNWTPATTDIDSAIERLFKAETPLTSRQTGTIGGSIDHGEFY</sequence>
<name>A0A6J5YGV1_9ZZZZ</name>
<proteinExistence type="predicted"/>